<name>A0A395MGH1_9HYPO</name>
<reference evidence="4 5" key="1">
    <citation type="journal article" date="2018" name="PLoS Pathog.">
        <title>Evolution of structural diversity of trichothecenes, a family of toxins produced by plant pathogenic and entomopathogenic fungi.</title>
        <authorList>
            <person name="Proctor R.H."/>
            <person name="McCormick S.P."/>
            <person name="Kim H.S."/>
            <person name="Cardoza R.E."/>
            <person name="Stanley A.M."/>
            <person name="Lindo L."/>
            <person name="Kelly A."/>
            <person name="Brown D.W."/>
            <person name="Lee T."/>
            <person name="Vaughan M.M."/>
            <person name="Alexander N.J."/>
            <person name="Busman M."/>
            <person name="Gutierrez S."/>
        </authorList>
    </citation>
    <scope>NUCLEOTIDE SEQUENCE [LARGE SCALE GENOMIC DNA]</scope>
    <source>
        <strain evidence="4 5">NRRL 13405</strain>
    </source>
</reference>
<dbReference type="InterPro" id="IPR057230">
    <property type="entry name" value="DUF7908"/>
</dbReference>
<accession>A0A395MGH1</accession>
<evidence type="ECO:0000313" key="5">
    <source>
        <dbReference type="Proteomes" id="UP000265631"/>
    </source>
</evidence>
<feature type="compositionally biased region" description="Low complexity" evidence="1">
    <location>
        <begin position="412"/>
        <end position="435"/>
    </location>
</feature>
<feature type="compositionally biased region" description="Polar residues" evidence="1">
    <location>
        <begin position="345"/>
        <end position="400"/>
    </location>
</feature>
<feature type="compositionally biased region" description="Low complexity" evidence="1">
    <location>
        <begin position="328"/>
        <end position="344"/>
    </location>
</feature>
<evidence type="ECO:0000313" key="4">
    <source>
        <dbReference type="EMBL" id="RFN46941.1"/>
    </source>
</evidence>
<feature type="signal peptide" evidence="2">
    <location>
        <begin position="1"/>
        <end position="19"/>
    </location>
</feature>
<feature type="region of interest" description="Disordered" evidence="1">
    <location>
        <begin position="302"/>
        <end position="572"/>
    </location>
</feature>
<feature type="compositionally biased region" description="Polar residues" evidence="1">
    <location>
        <begin position="51"/>
        <end position="63"/>
    </location>
</feature>
<evidence type="ECO:0000256" key="1">
    <source>
        <dbReference type="SAM" id="MobiDB-lite"/>
    </source>
</evidence>
<dbReference type="Proteomes" id="UP000265631">
    <property type="component" value="Unassembled WGS sequence"/>
</dbReference>
<feature type="compositionally biased region" description="Low complexity" evidence="1">
    <location>
        <begin position="443"/>
        <end position="506"/>
    </location>
</feature>
<dbReference type="Pfam" id="PF25485">
    <property type="entry name" value="DUF7908"/>
    <property type="match status" value="1"/>
</dbReference>
<dbReference type="STRING" id="2594813.A0A395MGH1"/>
<organism evidence="4 5">
    <name type="scientific">Fusarium flagelliforme</name>
    <dbReference type="NCBI Taxonomy" id="2675880"/>
    <lineage>
        <taxon>Eukaryota</taxon>
        <taxon>Fungi</taxon>
        <taxon>Dikarya</taxon>
        <taxon>Ascomycota</taxon>
        <taxon>Pezizomycotina</taxon>
        <taxon>Sordariomycetes</taxon>
        <taxon>Hypocreomycetidae</taxon>
        <taxon>Hypocreales</taxon>
        <taxon>Nectriaceae</taxon>
        <taxon>Fusarium</taxon>
        <taxon>Fusarium incarnatum-equiseti species complex</taxon>
    </lineage>
</organism>
<evidence type="ECO:0000256" key="2">
    <source>
        <dbReference type="SAM" id="SignalP"/>
    </source>
</evidence>
<gene>
    <name evidence="4" type="ORF">FIE12Z_8829</name>
</gene>
<sequence>MKSQIPGISLLGAVGAVSAGHYAAVDIDTWCLTYISTYLVPVSVPGDSLLPTTRNSDAPTTGGSLKPTFGRDTSTQTTTDTDIQDASTSVTSLIVPESLQTTILSSIGSGSSAVTLDTTISTLTDEPTISLDPTTSTDIVSTSTSGIGIDEPAGRIVIFQIVVPDNEKRGLNKRATNGFVGNDNPGVCTFATTFNLAEGQLFDGGVPIFYSGEDFKELSGQGNPSSDAITTTFEESSQRLVFRNSGLPNGEASFCQNSNGLIYIVFTTGPSSCVPVNLAVYGVEQCQNDRLVGVDELTSTTGITNSETASPETTSSATSNEGVVNSQSSKTTEVTASTETSSQSLGKSTTTAQAESVGSSSDTASPEKPTTVSSGAVDSSTSLSSIVTTQPVLETSSTEVSALPETLDETSTEGGSLSSVTTTGSNGETSATSSDTPDDTSTEGELLSSSTTAEQRSETSATEVSSTTGSSSPQTSDTTSEVLADTTTSAAPETTEAGTTANAPAPDETTSSEIADIEDTTTANVEIPTTSQGDTTAQDTTTAAVEAPTTEPTEAGTTANAPAPGETTSVAP</sequence>
<comment type="caution">
    <text evidence="4">The sequence shown here is derived from an EMBL/GenBank/DDBJ whole genome shotgun (WGS) entry which is preliminary data.</text>
</comment>
<feature type="compositionally biased region" description="Low complexity" evidence="1">
    <location>
        <begin position="72"/>
        <end position="82"/>
    </location>
</feature>
<evidence type="ECO:0000259" key="3">
    <source>
        <dbReference type="Pfam" id="PF25485"/>
    </source>
</evidence>
<feature type="compositionally biased region" description="Low complexity" evidence="1">
    <location>
        <begin position="529"/>
        <end position="572"/>
    </location>
</feature>
<feature type="region of interest" description="Disordered" evidence="1">
    <location>
        <begin position="51"/>
        <end position="82"/>
    </location>
</feature>
<keyword evidence="5" id="KW-1185">Reference proteome</keyword>
<feature type="chain" id="PRO_5017339066" description="DUF7908 domain-containing protein" evidence="2">
    <location>
        <begin position="20"/>
        <end position="572"/>
    </location>
</feature>
<feature type="domain" description="DUF7908" evidence="3">
    <location>
        <begin position="158"/>
        <end position="283"/>
    </location>
</feature>
<dbReference type="EMBL" id="PXXK01000278">
    <property type="protein sequence ID" value="RFN46941.1"/>
    <property type="molecule type" value="Genomic_DNA"/>
</dbReference>
<dbReference type="AlphaFoldDB" id="A0A395MGH1"/>
<keyword evidence="2" id="KW-0732">Signal</keyword>
<proteinExistence type="predicted"/>
<protein>
    <recommendedName>
        <fullName evidence="3">DUF7908 domain-containing protein</fullName>
    </recommendedName>
</protein>
<feature type="compositionally biased region" description="Low complexity" evidence="1">
    <location>
        <begin position="304"/>
        <end position="321"/>
    </location>
</feature>